<evidence type="ECO:0000256" key="1">
    <source>
        <dbReference type="SAM" id="Phobius"/>
    </source>
</evidence>
<dbReference type="PANTHER" id="PTHR33490">
    <property type="entry name" value="BLR5614 PROTEIN-RELATED"/>
    <property type="match status" value="1"/>
</dbReference>
<dbReference type="OrthoDB" id="18481at2157"/>
<dbReference type="EMBL" id="CP042905">
    <property type="protein sequence ID" value="QEE16478.1"/>
    <property type="molecule type" value="Genomic_DNA"/>
</dbReference>
<keyword evidence="4" id="KW-1185">Reference proteome</keyword>
<dbReference type="RefSeq" id="WP_147663354.1">
    <property type="nucleotide sequence ID" value="NZ_CP042905.2"/>
</dbReference>
<sequence>MSQIFNKKTKAIILVILSIYSPLLISITIESANSANGDIFFNDNSSITYELTYTIEYQSFRSASTFFKAWVPRIENWSTDQTSKLISQINPENVIDQTFDEYDIYNNSYDYYYKEMEGLNGDQSFYLQYKYEITSSGFKYEIPDNITLDNYDTSSNLYQYYTSYQPYTEINDTNIMNTALNVTDGKSSLNEMIEAIYLYVVENLLYEVLPDAIGAAEALSTKVGDCSEYSSLMVALLRTVGIPARKVLGIALTDEDPEEQIPKYDVKVGDVWSYSSDLNNVPGHAWVQYYIPEIGWVSADPTWGNGVYKNNPEYVLEYLNQMDYIHLITSVGDYYGVGIEPPLDLIDSDEEGIAEIPFVYAIGNAGSSYSEISLTYDFKVIDVNLSGVSTIGIPNMFIFIGIGGGIFLLFALIGIAGIRKRNKKGNYR</sequence>
<feature type="domain" description="Transglutaminase-like" evidence="2">
    <location>
        <begin position="218"/>
        <end position="303"/>
    </location>
</feature>
<evidence type="ECO:0000259" key="2">
    <source>
        <dbReference type="SMART" id="SM00460"/>
    </source>
</evidence>
<accession>A0A5B9DBD2</accession>
<dbReference type="Pfam" id="PF01841">
    <property type="entry name" value="Transglut_core"/>
    <property type="match status" value="1"/>
</dbReference>
<protein>
    <submittedName>
        <fullName evidence="3">Transglutaminase family protein</fullName>
    </submittedName>
</protein>
<keyword evidence="1" id="KW-1133">Transmembrane helix</keyword>
<dbReference type="SMART" id="SM00460">
    <property type="entry name" value="TGc"/>
    <property type="match status" value="1"/>
</dbReference>
<gene>
    <name evidence="3" type="ORF">DSAG12_02308</name>
</gene>
<evidence type="ECO:0000313" key="4">
    <source>
        <dbReference type="Proteomes" id="UP000321408"/>
    </source>
</evidence>
<keyword evidence="1" id="KW-0472">Membrane</keyword>
<dbReference type="AlphaFoldDB" id="A0A5B9DBD2"/>
<dbReference type="KEGG" id="psyt:DSAG12_02308"/>
<feature type="transmembrane region" description="Helical" evidence="1">
    <location>
        <begin position="396"/>
        <end position="418"/>
    </location>
</feature>
<dbReference type="SUPFAM" id="SSF54001">
    <property type="entry name" value="Cysteine proteinases"/>
    <property type="match status" value="1"/>
</dbReference>
<evidence type="ECO:0000313" key="3">
    <source>
        <dbReference type="EMBL" id="QEE16478.1"/>
    </source>
</evidence>
<dbReference type="Proteomes" id="UP000321408">
    <property type="component" value="Chromosome"/>
</dbReference>
<reference evidence="3 4" key="2">
    <citation type="journal article" date="2024" name="Int. J. Syst. Evol. Microbiol.">
        <title>Promethearchaeum syntrophicum gen. nov., sp. nov., an anaerobic, obligately syntrophic archaeon, the first isolate of the lineage 'Asgard' archaea, and proposal of the new archaeal phylum Promethearchaeota phyl. nov. and kingdom Promethearchaeati regn. nov.</title>
        <authorList>
            <person name="Imachi H."/>
            <person name="Nobu M.K."/>
            <person name="Kato S."/>
            <person name="Takaki Y."/>
            <person name="Miyazaki M."/>
            <person name="Miyata M."/>
            <person name="Ogawara M."/>
            <person name="Saito Y."/>
            <person name="Sakai S."/>
            <person name="Tahara Y.O."/>
            <person name="Takano Y."/>
            <person name="Tasumi E."/>
            <person name="Uematsu K."/>
            <person name="Yoshimura T."/>
            <person name="Itoh T."/>
            <person name="Ohkuma M."/>
            <person name="Takai K."/>
        </authorList>
    </citation>
    <scope>NUCLEOTIDE SEQUENCE [LARGE SCALE GENOMIC DNA]</scope>
    <source>
        <strain evidence="3 4">MK-D1</strain>
    </source>
</reference>
<dbReference type="PANTHER" id="PTHR33490:SF6">
    <property type="entry name" value="SLL1049 PROTEIN"/>
    <property type="match status" value="1"/>
</dbReference>
<proteinExistence type="predicted"/>
<dbReference type="InterPro" id="IPR002931">
    <property type="entry name" value="Transglutaminase-like"/>
</dbReference>
<organism evidence="3 4">
    <name type="scientific">Promethearchaeum syntrophicum</name>
    <dbReference type="NCBI Taxonomy" id="2594042"/>
    <lineage>
        <taxon>Archaea</taxon>
        <taxon>Promethearchaeati</taxon>
        <taxon>Promethearchaeota</taxon>
        <taxon>Promethearchaeia</taxon>
        <taxon>Promethearchaeales</taxon>
        <taxon>Promethearchaeaceae</taxon>
        <taxon>Promethearchaeum</taxon>
    </lineage>
</organism>
<feature type="transmembrane region" description="Helical" evidence="1">
    <location>
        <begin position="12"/>
        <end position="29"/>
    </location>
</feature>
<reference evidence="3 4" key="1">
    <citation type="journal article" date="2020" name="Nature">
        <title>Isolation of an archaeon at the prokaryote-eukaryote interface.</title>
        <authorList>
            <person name="Imachi H."/>
            <person name="Nobu M.K."/>
            <person name="Nakahara N."/>
            <person name="Morono Y."/>
            <person name="Ogawara M."/>
            <person name="Takaki Y."/>
            <person name="Takano Y."/>
            <person name="Uematsu K."/>
            <person name="Ikuta T."/>
            <person name="Ito M."/>
            <person name="Matsui Y."/>
            <person name="Miyazaki M."/>
            <person name="Murata K."/>
            <person name="Saito Y."/>
            <person name="Sakai S."/>
            <person name="Song C."/>
            <person name="Tasumi E."/>
            <person name="Yamanaka Y."/>
            <person name="Yamaguchi T."/>
            <person name="Kamagata Y."/>
            <person name="Tamaki H."/>
            <person name="Takai K."/>
        </authorList>
    </citation>
    <scope>NUCLEOTIDE SEQUENCE [LARGE SCALE GENOMIC DNA]</scope>
    <source>
        <strain evidence="3 4">MK-D1</strain>
    </source>
</reference>
<keyword evidence="1" id="KW-0812">Transmembrane</keyword>
<dbReference type="Gene3D" id="3.10.620.30">
    <property type="match status" value="1"/>
</dbReference>
<dbReference type="GeneID" id="41330296"/>
<name>A0A5B9DBD2_9ARCH</name>
<dbReference type="InterPro" id="IPR038765">
    <property type="entry name" value="Papain-like_cys_pep_sf"/>
</dbReference>